<reference evidence="3 4" key="1">
    <citation type="submission" date="2024-09" db="EMBL/GenBank/DDBJ databases">
        <title>The Natural Products Discovery Center: Release of the First 8490 Sequenced Strains for Exploring Actinobacteria Biosynthetic Diversity.</title>
        <authorList>
            <person name="Kalkreuter E."/>
            <person name="Kautsar S.A."/>
            <person name="Yang D."/>
            <person name="Bader C.D."/>
            <person name="Teijaro C.N."/>
            <person name="Fluegel L."/>
            <person name="Davis C.M."/>
            <person name="Simpson J.R."/>
            <person name="Lauterbach L."/>
            <person name="Steele A.D."/>
            <person name="Gui C."/>
            <person name="Meng S."/>
            <person name="Li G."/>
            <person name="Viehrig K."/>
            <person name="Ye F."/>
            <person name="Su P."/>
            <person name="Kiefer A.F."/>
            <person name="Nichols A."/>
            <person name="Cepeda A.J."/>
            <person name="Yan W."/>
            <person name="Fan B."/>
            <person name="Jiang Y."/>
            <person name="Adhikari A."/>
            <person name="Zheng C.-J."/>
            <person name="Schuster L."/>
            <person name="Cowan T.M."/>
            <person name="Smanski M.J."/>
            <person name="Chevrette M.G."/>
            <person name="De Carvalho L.P.S."/>
            <person name="Shen B."/>
        </authorList>
    </citation>
    <scope>NUCLEOTIDE SEQUENCE [LARGE SCALE GENOMIC DNA]</scope>
    <source>
        <strain evidence="3 4">NPDC056472</strain>
    </source>
</reference>
<evidence type="ECO:0000313" key="4">
    <source>
        <dbReference type="Proteomes" id="UP001600424"/>
    </source>
</evidence>
<feature type="region of interest" description="Disordered" evidence="1">
    <location>
        <begin position="70"/>
        <end position="90"/>
    </location>
</feature>
<protein>
    <submittedName>
        <fullName evidence="3">Uncharacterized protein</fullName>
    </submittedName>
</protein>
<accession>A0ABW6IMY9</accession>
<keyword evidence="2" id="KW-0812">Transmembrane</keyword>
<keyword evidence="2" id="KW-0472">Membrane</keyword>
<gene>
    <name evidence="3" type="ORF">ACFQ63_04520</name>
</gene>
<evidence type="ECO:0000313" key="3">
    <source>
        <dbReference type="EMBL" id="MFE5978956.1"/>
    </source>
</evidence>
<dbReference type="RefSeq" id="WP_386257834.1">
    <property type="nucleotide sequence ID" value="NZ_JBHTRV010000003.1"/>
</dbReference>
<dbReference type="EMBL" id="JBHTRV010000003">
    <property type="protein sequence ID" value="MFE5978956.1"/>
    <property type="molecule type" value="Genomic_DNA"/>
</dbReference>
<name>A0ABW6IMY9_STRWE</name>
<feature type="transmembrane region" description="Helical" evidence="2">
    <location>
        <begin position="12"/>
        <end position="29"/>
    </location>
</feature>
<evidence type="ECO:0000256" key="2">
    <source>
        <dbReference type="SAM" id="Phobius"/>
    </source>
</evidence>
<feature type="transmembrane region" description="Helical" evidence="2">
    <location>
        <begin position="41"/>
        <end position="61"/>
    </location>
</feature>
<comment type="caution">
    <text evidence="3">The sequence shown here is derived from an EMBL/GenBank/DDBJ whole genome shotgun (WGS) entry which is preliminary data.</text>
</comment>
<sequence length="90" mass="9743">MPDAIGRVGARWAGRAFLGYLLLAAVAATDPDVLSEPAAGNVSVGLILLILQVPLLIWVLVGHEREMTQPISSVTRPRRTPHARNRREAP</sequence>
<organism evidence="3 4">
    <name type="scientific">Streptomyces wedmorensis</name>
    <dbReference type="NCBI Taxonomy" id="43759"/>
    <lineage>
        <taxon>Bacteria</taxon>
        <taxon>Bacillati</taxon>
        <taxon>Actinomycetota</taxon>
        <taxon>Actinomycetes</taxon>
        <taxon>Kitasatosporales</taxon>
        <taxon>Streptomycetaceae</taxon>
        <taxon>Streptomyces</taxon>
    </lineage>
</organism>
<evidence type="ECO:0000256" key="1">
    <source>
        <dbReference type="SAM" id="MobiDB-lite"/>
    </source>
</evidence>
<proteinExistence type="predicted"/>
<keyword evidence="4" id="KW-1185">Reference proteome</keyword>
<feature type="compositionally biased region" description="Basic residues" evidence="1">
    <location>
        <begin position="76"/>
        <end position="90"/>
    </location>
</feature>
<dbReference type="Proteomes" id="UP001600424">
    <property type="component" value="Unassembled WGS sequence"/>
</dbReference>
<keyword evidence="2" id="KW-1133">Transmembrane helix</keyword>